<protein>
    <submittedName>
        <fullName evidence="4">Flavoprotein</fullName>
    </submittedName>
</protein>
<keyword evidence="5" id="KW-1185">Reference proteome</keyword>
<keyword evidence="1" id="KW-0173">Coenzyme A biosynthesis</keyword>
<proteinExistence type="inferred from homology"/>
<evidence type="ECO:0000313" key="5">
    <source>
        <dbReference type="Proteomes" id="UP000054937"/>
    </source>
</evidence>
<dbReference type="GO" id="GO:0015937">
    <property type="term" value="P:coenzyme A biosynthetic process"/>
    <property type="evidence" value="ECO:0007669"/>
    <property type="project" value="UniProtKB-KW"/>
</dbReference>
<dbReference type="PANTHER" id="PTHR14359:SF6">
    <property type="entry name" value="PHOSPHOPANTOTHENOYLCYSTEINE DECARBOXYLASE"/>
    <property type="match status" value="1"/>
</dbReference>
<name>A0A0V0QHZ8_PSEPJ</name>
<evidence type="ECO:0000256" key="2">
    <source>
        <dbReference type="ARBA" id="ARBA00038350"/>
    </source>
</evidence>
<evidence type="ECO:0000259" key="3">
    <source>
        <dbReference type="Pfam" id="PF02441"/>
    </source>
</evidence>
<reference evidence="4 5" key="1">
    <citation type="journal article" date="2015" name="Sci. Rep.">
        <title>Genome of the facultative scuticociliatosis pathogen Pseudocohnilembus persalinus provides insight into its virulence through horizontal gene transfer.</title>
        <authorList>
            <person name="Xiong J."/>
            <person name="Wang G."/>
            <person name="Cheng J."/>
            <person name="Tian M."/>
            <person name="Pan X."/>
            <person name="Warren A."/>
            <person name="Jiang C."/>
            <person name="Yuan D."/>
            <person name="Miao W."/>
        </authorList>
    </citation>
    <scope>NUCLEOTIDE SEQUENCE [LARGE SCALE GENOMIC DNA]</scope>
    <source>
        <strain evidence="4">36N120E</strain>
    </source>
</reference>
<dbReference type="InParanoid" id="A0A0V0QHZ8"/>
<dbReference type="Pfam" id="PF02441">
    <property type="entry name" value="Flavoprotein"/>
    <property type="match status" value="1"/>
</dbReference>
<dbReference type="SUPFAM" id="SSF52507">
    <property type="entry name" value="Homo-oligomeric flavin-containing Cys decarboxylases, HFCD"/>
    <property type="match status" value="1"/>
</dbReference>
<dbReference type="OMA" id="KGLACGD"/>
<dbReference type="PANTHER" id="PTHR14359">
    <property type="entry name" value="HOMO-OLIGOMERIC FLAVIN CONTAINING CYS DECARBOXYLASE FAMILY"/>
    <property type="match status" value="1"/>
</dbReference>
<dbReference type="GO" id="GO:0071513">
    <property type="term" value="C:phosphopantothenoylcysteine decarboxylase complex"/>
    <property type="evidence" value="ECO:0007669"/>
    <property type="project" value="TreeGrafter"/>
</dbReference>
<dbReference type="InterPro" id="IPR003382">
    <property type="entry name" value="Flavoprotein"/>
</dbReference>
<dbReference type="AlphaFoldDB" id="A0A0V0QHZ8"/>
<dbReference type="GO" id="GO:0004633">
    <property type="term" value="F:phosphopantothenoylcysteine decarboxylase activity"/>
    <property type="evidence" value="ECO:0007669"/>
    <property type="project" value="TreeGrafter"/>
</dbReference>
<dbReference type="InterPro" id="IPR036551">
    <property type="entry name" value="Flavin_trans-like"/>
</dbReference>
<dbReference type="OrthoDB" id="1532798at2759"/>
<gene>
    <name evidence="4" type="ORF">PPERSA_01625</name>
</gene>
<dbReference type="Gene3D" id="3.40.50.1950">
    <property type="entry name" value="Flavin prenyltransferase-like"/>
    <property type="match status" value="1"/>
</dbReference>
<dbReference type="Proteomes" id="UP000054937">
    <property type="component" value="Unassembled WGS sequence"/>
</dbReference>
<accession>A0A0V0QHZ8</accession>
<organism evidence="4 5">
    <name type="scientific">Pseudocohnilembus persalinus</name>
    <name type="common">Ciliate</name>
    <dbReference type="NCBI Taxonomy" id="266149"/>
    <lineage>
        <taxon>Eukaryota</taxon>
        <taxon>Sar</taxon>
        <taxon>Alveolata</taxon>
        <taxon>Ciliophora</taxon>
        <taxon>Intramacronucleata</taxon>
        <taxon>Oligohymenophorea</taxon>
        <taxon>Scuticociliatia</taxon>
        <taxon>Philasterida</taxon>
        <taxon>Pseudocohnilembidae</taxon>
        <taxon>Pseudocohnilembus</taxon>
    </lineage>
</organism>
<evidence type="ECO:0000256" key="1">
    <source>
        <dbReference type="ARBA" id="ARBA00022993"/>
    </source>
</evidence>
<dbReference type="FunCoup" id="A0A0V0QHZ8">
    <property type="interactions" value="155"/>
</dbReference>
<dbReference type="EMBL" id="LDAU01000166">
    <property type="protein sequence ID" value="KRX01755.1"/>
    <property type="molecule type" value="Genomic_DNA"/>
</dbReference>
<feature type="domain" description="Flavoprotein" evidence="3">
    <location>
        <begin position="8"/>
        <end position="205"/>
    </location>
</feature>
<sequence length="213" mass="24599">MEENKNKKNLLLGVSGSVATIKLEQILNLLIKTGNYNIKVITTEKSKHFFDEIEIRNKLKQQIQFYDDSQEWGHWKQKGDPVLHIDLRKWADIFVIAPLSANTMAKIANLQCDNLLTCVARAWDFKQTQNIKKIEFQNQNFHLKIKKPFIVAPAMNTMMFEHPGTNEQIQKLENWGIIVMETVEKRLACNDYGKGAMAEPETIVNLTNIIKDI</sequence>
<comment type="caution">
    <text evidence="4">The sequence shown here is derived from an EMBL/GenBank/DDBJ whole genome shotgun (WGS) entry which is preliminary data.</text>
</comment>
<evidence type="ECO:0000313" key="4">
    <source>
        <dbReference type="EMBL" id="KRX01755.1"/>
    </source>
</evidence>
<dbReference type="GO" id="GO:0010181">
    <property type="term" value="F:FMN binding"/>
    <property type="evidence" value="ECO:0007669"/>
    <property type="project" value="TreeGrafter"/>
</dbReference>
<comment type="similarity">
    <text evidence="2">Belongs to the HFCD (homooligomeric flavin containing Cys decarboxylase) superfamily.</text>
</comment>